<dbReference type="InterPro" id="IPR018392">
    <property type="entry name" value="LysM"/>
</dbReference>
<dbReference type="CDD" id="cd00118">
    <property type="entry name" value="LysM"/>
    <property type="match status" value="1"/>
</dbReference>
<dbReference type="SUPFAM" id="SSF54106">
    <property type="entry name" value="LysM domain"/>
    <property type="match status" value="1"/>
</dbReference>
<dbReference type="EMBL" id="GL945017">
    <property type="protein sequence ID" value="EGN56821.1"/>
    <property type="molecule type" value="Genomic_DNA"/>
</dbReference>
<dbReference type="Pfam" id="PF01476">
    <property type="entry name" value="LysM"/>
    <property type="match status" value="1"/>
</dbReference>
<evidence type="ECO:0000259" key="2">
    <source>
        <dbReference type="PROSITE" id="PS51782"/>
    </source>
</evidence>
<protein>
    <submittedName>
        <fullName evidence="3">Peptidoglycan-binding lysin domain protein</fullName>
    </submittedName>
</protein>
<dbReference type="PROSITE" id="PS51782">
    <property type="entry name" value="LYSM"/>
    <property type="match status" value="1"/>
</dbReference>
<dbReference type="InterPro" id="IPR028082">
    <property type="entry name" value="Peripla_BP_I"/>
</dbReference>
<accession>F8NAS3</accession>
<reference evidence="4" key="1">
    <citation type="journal article" date="2011" name="Stand. Genomic Sci.">
        <title>Non-contiguous finished genome sequence of the opportunistic oral pathogen Prevotella multisaccharivorax type strain (PPPA20).</title>
        <authorList>
            <person name="Pati A."/>
            <person name="Gronow S."/>
            <person name="Lu M."/>
            <person name="Lapidus A."/>
            <person name="Nolan M."/>
            <person name="Lucas S."/>
            <person name="Hammon N."/>
            <person name="Deshpande S."/>
            <person name="Cheng J.F."/>
            <person name="Tapia R."/>
            <person name="Han C."/>
            <person name="Goodwin L."/>
            <person name="Pitluck S."/>
            <person name="Liolios K."/>
            <person name="Pagani I."/>
            <person name="Mavromatis K."/>
            <person name="Mikhailova N."/>
            <person name="Huntemann M."/>
            <person name="Chen A."/>
            <person name="Palaniappan K."/>
            <person name="Land M."/>
            <person name="Hauser L."/>
            <person name="Detter J.C."/>
            <person name="Brambilla E.M."/>
            <person name="Rohde M."/>
            <person name="Goker M."/>
            <person name="Woyke T."/>
            <person name="Bristow J."/>
            <person name="Eisen J.A."/>
            <person name="Markowitz V."/>
            <person name="Hugenholtz P."/>
            <person name="Kyrpides N.C."/>
            <person name="Klenk H.P."/>
            <person name="Ivanova N."/>
        </authorList>
    </citation>
    <scope>NUCLEOTIDE SEQUENCE [LARGE SCALE GENOMIC DNA]</scope>
    <source>
        <strain evidence="4">DSM 17128</strain>
    </source>
</reference>
<organism evidence="3 4">
    <name type="scientific">Hallella multisaccharivorax DSM 17128</name>
    <dbReference type="NCBI Taxonomy" id="688246"/>
    <lineage>
        <taxon>Bacteria</taxon>
        <taxon>Pseudomonadati</taxon>
        <taxon>Bacteroidota</taxon>
        <taxon>Bacteroidia</taxon>
        <taxon>Bacteroidales</taxon>
        <taxon>Prevotellaceae</taxon>
        <taxon>Hallella</taxon>
    </lineage>
</organism>
<feature type="signal peptide" evidence="1">
    <location>
        <begin position="1"/>
        <end position="18"/>
    </location>
</feature>
<proteinExistence type="predicted"/>
<dbReference type="eggNOG" id="COG1388">
    <property type="taxonomic scope" value="Bacteria"/>
</dbReference>
<name>F8NAS3_9BACT</name>
<evidence type="ECO:0000256" key="1">
    <source>
        <dbReference type="SAM" id="SignalP"/>
    </source>
</evidence>
<dbReference type="Gene3D" id="3.40.50.2300">
    <property type="match status" value="1"/>
</dbReference>
<feature type="chain" id="PRO_5003375555" evidence="1">
    <location>
        <begin position="19"/>
        <end position="449"/>
    </location>
</feature>
<keyword evidence="4" id="KW-1185">Reference proteome</keyword>
<dbReference type="InterPro" id="IPR036779">
    <property type="entry name" value="LysM_dom_sf"/>
</dbReference>
<dbReference type="STRING" id="688246.Premu_1393"/>
<evidence type="ECO:0000313" key="4">
    <source>
        <dbReference type="Proteomes" id="UP000002772"/>
    </source>
</evidence>
<keyword evidence="1" id="KW-0732">Signal</keyword>
<dbReference type="Gene3D" id="3.10.350.10">
    <property type="entry name" value="LysM domain"/>
    <property type="match status" value="1"/>
</dbReference>
<dbReference type="AlphaFoldDB" id="F8NAS3"/>
<dbReference type="SMART" id="SM00257">
    <property type="entry name" value="LysM"/>
    <property type="match status" value="1"/>
</dbReference>
<dbReference type="SUPFAM" id="SSF53822">
    <property type="entry name" value="Periplasmic binding protein-like I"/>
    <property type="match status" value="1"/>
</dbReference>
<dbReference type="HOGENOM" id="CLU_028261_1_0_10"/>
<sequence length="449" mass="50731">MRFTLLVLAAIFCSQGFAQTQKWRDKYKVKKQDTLYGIAKQYGITVDALIEANPEMKVAGYELKKGSYVLIPFAAGQQSQNGVVSTHAMAVSPSKPFAGKTVHVGVMLPLHNDDGDGRRMVEYYRGLLMACDSLRVRGMNIDIHAWNVNINADITNYMPMAEAAKCDIIFGPLYSKQVHALAEFCRARDIKMVIPFSVTGDDVSLYKQIFQVYQTNNRQTNSAIESFLKLFPAVHPVFIDCNDKTSTKGSFTFGLRARLESRNMEYSVTNLGSPDDLFAKQFSTSKVNVVILNTGRSPELTQVLHRLSVLKNRMPGLRIKLFGYTEWMMYLGIDEAKFHELDTYIPSTFFFNPSDPRTQSLIQSYRRWFGTDMQAALPRFALTGYDHAQYFLRGFAQYGKAFKGVKGQSGWRAVQAPLQFRQVGTAGMQNEFFQLVHFLPNGNVEAISF</sequence>
<dbReference type="Proteomes" id="UP000002772">
    <property type="component" value="Unassembled WGS sequence"/>
</dbReference>
<gene>
    <name evidence="3" type="ORF">Premu_1393</name>
</gene>
<evidence type="ECO:0000313" key="3">
    <source>
        <dbReference type="EMBL" id="EGN56821.1"/>
    </source>
</evidence>
<feature type="domain" description="LysM" evidence="2">
    <location>
        <begin position="25"/>
        <end position="71"/>
    </location>
</feature>